<dbReference type="GO" id="GO:0015288">
    <property type="term" value="F:porin activity"/>
    <property type="evidence" value="ECO:0007669"/>
    <property type="project" value="TreeGrafter"/>
</dbReference>
<accession>A0A1H3FR86</accession>
<evidence type="ECO:0000256" key="1">
    <source>
        <dbReference type="ARBA" id="ARBA00009075"/>
    </source>
</evidence>
<dbReference type="FunFam" id="2.40.160.10:FF:000008">
    <property type="entry name" value="OprD family porin"/>
    <property type="match status" value="1"/>
</dbReference>
<dbReference type="PANTHER" id="PTHR34596:SF2">
    <property type="entry name" value="CHITOPORIN"/>
    <property type="match status" value="1"/>
</dbReference>
<dbReference type="Proteomes" id="UP000243778">
    <property type="component" value="Unassembled WGS sequence"/>
</dbReference>
<reference evidence="5" key="1">
    <citation type="submission" date="2016-10" db="EMBL/GenBank/DDBJ databases">
        <authorList>
            <person name="Varghese N."/>
            <person name="Submissions S."/>
        </authorList>
    </citation>
    <scope>NUCLEOTIDE SEQUENCE [LARGE SCALE GENOMIC DNA]</scope>
    <source>
        <strain evidence="5">NRRL B-59562</strain>
    </source>
</reference>
<organism evidence="4 5">
    <name type="scientific">Pseudomonas kuykendallii</name>
    <dbReference type="NCBI Taxonomy" id="1007099"/>
    <lineage>
        <taxon>Bacteria</taxon>
        <taxon>Pseudomonadati</taxon>
        <taxon>Pseudomonadota</taxon>
        <taxon>Gammaproteobacteria</taxon>
        <taxon>Pseudomonadales</taxon>
        <taxon>Pseudomonadaceae</taxon>
        <taxon>Pseudomonas</taxon>
    </lineage>
</organism>
<dbReference type="GO" id="GO:0016020">
    <property type="term" value="C:membrane"/>
    <property type="evidence" value="ECO:0007669"/>
    <property type="project" value="InterPro"/>
</dbReference>
<evidence type="ECO:0000256" key="3">
    <source>
        <dbReference type="ARBA" id="ARBA00022729"/>
    </source>
</evidence>
<dbReference type="EMBL" id="FNNU01000008">
    <property type="protein sequence ID" value="SDX93451.1"/>
    <property type="molecule type" value="Genomic_DNA"/>
</dbReference>
<evidence type="ECO:0000313" key="4">
    <source>
        <dbReference type="EMBL" id="SDX93451.1"/>
    </source>
</evidence>
<dbReference type="OrthoDB" id="6759120at2"/>
<dbReference type="InterPro" id="IPR023614">
    <property type="entry name" value="Porin_dom_sf"/>
</dbReference>
<proteinExistence type="inferred from homology"/>
<dbReference type="Pfam" id="PF03573">
    <property type="entry name" value="OprD"/>
    <property type="match status" value="1"/>
</dbReference>
<evidence type="ECO:0000313" key="5">
    <source>
        <dbReference type="Proteomes" id="UP000243778"/>
    </source>
</evidence>
<dbReference type="STRING" id="1007099.SAMN05216287_4140"/>
<sequence length="413" mass="45586">MSIKTLHLGLASVGIGIGFTLPSIASAEFLEDSKAELELRNFYFNGDYRQEDANQSKREEWAQGFLLRYQSGFTQGTVGFGVDALGLLGVKLDSGQDRQNSGLLPVGDDGAPDDYSRVGATAKARVANSTLRFGTLIPRLPTVQPNNSRLLPQTFQGTQLTSKDIDDLTLNLGRLTENNLRNSSGGDKLAASGSGLTGRQDTDTFDFFSASYKWSKALTTGYSYAHLDANYKQHIFNLSHDLPFGKKQALKSDIRYARSTDDGATNVDNNAFGAKFTYSFGFHALGAAYQKMSGGTGFPYLQGTDPFLVNYVMLSPDFANPDERSWQVRYDYDFAGLGIPGLSFMTRYLRGDNFELANGATREWERDTDIQYSFQSGALKNLAVRWRNGTYRSGGDQDIDQNRLIVSYTIPLL</sequence>
<dbReference type="InterPro" id="IPR005318">
    <property type="entry name" value="OM_porin_bac"/>
</dbReference>
<gene>
    <name evidence="4" type="ORF">SAMN05216287_4140</name>
</gene>
<name>A0A1H3FR86_9PSED</name>
<protein>
    <submittedName>
        <fullName evidence="4">Outer membrane porin, OprD family</fullName>
    </submittedName>
</protein>
<keyword evidence="5" id="KW-1185">Reference proteome</keyword>
<dbReference type="AlphaFoldDB" id="A0A1H3FR86"/>
<dbReference type="PANTHER" id="PTHR34596">
    <property type="entry name" value="CHITOPORIN"/>
    <property type="match status" value="1"/>
</dbReference>
<keyword evidence="3" id="KW-0732">Signal</keyword>
<dbReference type="RefSeq" id="WP_090231543.1">
    <property type="nucleotide sequence ID" value="NZ_FNNU01000008.1"/>
</dbReference>
<comment type="similarity">
    <text evidence="1">Belongs to the outer membrane porin (Opr) (TC 1.B.25) family.</text>
</comment>
<evidence type="ECO:0000256" key="2">
    <source>
        <dbReference type="ARBA" id="ARBA00022448"/>
    </source>
</evidence>
<dbReference type="Gene3D" id="2.40.160.10">
    <property type="entry name" value="Porin"/>
    <property type="match status" value="1"/>
</dbReference>
<keyword evidence="2" id="KW-0813">Transport</keyword>